<dbReference type="PROSITE" id="PS51820">
    <property type="entry name" value="PA14"/>
    <property type="match status" value="1"/>
</dbReference>
<protein>
    <submittedName>
        <fullName evidence="7">DUF1349 domain-containing protein</fullName>
    </submittedName>
</protein>
<dbReference type="GO" id="GO:0030246">
    <property type="term" value="F:carbohydrate binding"/>
    <property type="evidence" value="ECO:0007669"/>
    <property type="project" value="InterPro"/>
</dbReference>
<dbReference type="Gene3D" id="3.20.20.80">
    <property type="entry name" value="Glycosidases"/>
    <property type="match status" value="1"/>
</dbReference>
<dbReference type="Proteomes" id="UP000266482">
    <property type="component" value="Unassembled WGS sequence"/>
</dbReference>
<organism evidence="7 8">
    <name type="scientific">Paenibacillus nanensis</name>
    <dbReference type="NCBI Taxonomy" id="393251"/>
    <lineage>
        <taxon>Bacteria</taxon>
        <taxon>Bacillati</taxon>
        <taxon>Bacillota</taxon>
        <taxon>Bacilli</taxon>
        <taxon>Bacillales</taxon>
        <taxon>Paenibacillaceae</taxon>
        <taxon>Paenibacillus</taxon>
    </lineage>
</organism>
<dbReference type="SUPFAM" id="SSF56988">
    <property type="entry name" value="Anthrax protective antigen"/>
    <property type="match status" value="1"/>
</dbReference>
<dbReference type="CDD" id="cd08547">
    <property type="entry name" value="Type_II_cohesin"/>
    <property type="match status" value="1"/>
</dbReference>
<dbReference type="Gene3D" id="2.60.40.680">
    <property type="match status" value="1"/>
</dbReference>
<dbReference type="EMBL" id="QXQA01000013">
    <property type="protein sequence ID" value="RIX50796.1"/>
    <property type="molecule type" value="Genomic_DNA"/>
</dbReference>
<dbReference type="Gene3D" id="2.60.40.10">
    <property type="entry name" value="Immunoglobulins"/>
    <property type="match status" value="1"/>
</dbReference>
<dbReference type="SUPFAM" id="SSF49384">
    <property type="entry name" value="Carbohydrate-binding domain"/>
    <property type="match status" value="1"/>
</dbReference>
<evidence type="ECO:0000256" key="1">
    <source>
        <dbReference type="ARBA" id="ARBA00007401"/>
    </source>
</evidence>
<dbReference type="InterPro" id="IPR051913">
    <property type="entry name" value="GH2_Domain-Containing"/>
</dbReference>
<dbReference type="Gene3D" id="1.10.1330.10">
    <property type="entry name" value="Dockerin domain"/>
    <property type="match status" value="1"/>
</dbReference>
<dbReference type="InterPro" id="IPR002105">
    <property type="entry name" value="Dockerin_1_rpt"/>
</dbReference>
<dbReference type="InterPro" id="IPR018247">
    <property type="entry name" value="EF_Hand_1_Ca_BS"/>
</dbReference>
<dbReference type="GO" id="GO:0000272">
    <property type="term" value="P:polysaccharide catabolic process"/>
    <property type="evidence" value="ECO:0007669"/>
    <property type="project" value="InterPro"/>
</dbReference>
<proteinExistence type="inferred from homology"/>
<keyword evidence="2" id="KW-0378">Hydrolase</keyword>
<dbReference type="InterPro" id="IPR006102">
    <property type="entry name" value="Ig-like_GH2"/>
</dbReference>
<feature type="domain" description="Dockerin" evidence="5">
    <location>
        <begin position="1366"/>
        <end position="1428"/>
    </location>
</feature>
<evidence type="ECO:0000256" key="3">
    <source>
        <dbReference type="ARBA" id="ARBA00023295"/>
    </source>
</evidence>
<feature type="signal peptide" evidence="4">
    <location>
        <begin position="1"/>
        <end position="29"/>
    </location>
</feature>
<comment type="similarity">
    <text evidence="1">Belongs to the glycosyl hydrolase 2 family.</text>
</comment>
<dbReference type="Pfam" id="PF02837">
    <property type="entry name" value="Glyco_hydro_2_N"/>
    <property type="match status" value="1"/>
</dbReference>
<dbReference type="InterPro" id="IPR016134">
    <property type="entry name" value="Dockerin_dom"/>
</dbReference>
<dbReference type="Pfam" id="PF17851">
    <property type="entry name" value="GH43_C2"/>
    <property type="match status" value="1"/>
</dbReference>
<comment type="caution">
    <text evidence="7">The sequence shown here is derived from an EMBL/GenBank/DDBJ whole genome shotgun (WGS) entry which is preliminary data.</text>
</comment>
<dbReference type="Pfam" id="PF00703">
    <property type="entry name" value="Glyco_hydro_2"/>
    <property type="match status" value="1"/>
</dbReference>
<dbReference type="InterPro" id="IPR036156">
    <property type="entry name" value="Beta-gal/glucu_dom_sf"/>
</dbReference>
<dbReference type="GO" id="GO:0004553">
    <property type="term" value="F:hydrolase activity, hydrolyzing O-glycosyl compounds"/>
    <property type="evidence" value="ECO:0007669"/>
    <property type="project" value="InterPro"/>
</dbReference>
<dbReference type="RefSeq" id="WP_119601457.1">
    <property type="nucleotide sequence ID" value="NZ_QXQA01000013.1"/>
</dbReference>
<reference evidence="7 8" key="1">
    <citation type="submission" date="2018-09" db="EMBL/GenBank/DDBJ databases">
        <title>Paenibacillus aracenensis nov. sp. isolated from a cave in southern Spain.</title>
        <authorList>
            <person name="Jurado V."/>
            <person name="Gutierrez-Patricio S."/>
            <person name="Gonzalez-Pimentel J.L."/>
            <person name="Miller A.Z."/>
            <person name="Laiz L."/>
            <person name="Saiz-Jimenez C."/>
        </authorList>
    </citation>
    <scope>NUCLEOTIDE SEQUENCE [LARGE SCALE GENOMIC DNA]</scope>
    <source>
        <strain evidence="7 8">DSM 22867</strain>
    </source>
</reference>
<dbReference type="SUPFAM" id="SSF49303">
    <property type="entry name" value="beta-Galactosidase/glucuronidase domain"/>
    <property type="match status" value="1"/>
</dbReference>
<dbReference type="PANTHER" id="PTHR42732">
    <property type="entry name" value="BETA-GALACTOSIDASE"/>
    <property type="match status" value="1"/>
</dbReference>
<dbReference type="SUPFAM" id="SSF63446">
    <property type="entry name" value="Type I dockerin domain"/>
    <property type="match status" value="1"/>
</dbReference>
<gene>
    <name evidence="7" type="ORF">D3P08_19045</name>
</gene>
<accession>A0A3A1USL8</accession>
<evidence type="ECO:0000259" key="6">
    <source>
        <dbReference type="PROSITE" id="PS51820"/>
    </source>
</evidence>
<dbReference type="OrthoDB" id="9762066at2"/>
<dbReference type="SUPFAM" id="SSF51445">
    <property type="entry name" value="(Trans)glycosidases"/>
    <property type="match status" value="1"/>
</dbReference>
<dbReference type="Pfam" id="PF02836">
    <property type="entry name" value="Glyco_hydro_2_C"/>
    <property type="match status" value="1"/>
</dbReference>
<dbReference type="Pfam" id="PF07691">
    <property type="entry name" value="PA14"/>
    <property type="match status" value="1"/>
</dbReference>
<dbReference type="InterPro" id="IPR041542">
    <property type="entry name" value="GH43_C2"/>
</dbReference>
<evidence type="ECO:0000313" key="7">
    <source>
        <dbReference type="EMBL" id="RIX50796.1"/>
    </source>
</evidence>
<dbReference type="PROSITE" id="PS51766">
    <property type="entry name" value="DOCKERIN"/>
    <property type="match status" value="1"/>
</dbReference>
<sequence length="1428" mass="154725">MIIGRTKAISAVTALAVLFSLIAAAFANAPRAYASEAAASEEAPLYQGLKAEYFAVGNPPGYAFGDAKGVGLAKSLDINNLEPTFKFITGLENRVGVRLTGYIVPEFTEDYTFSIIGDNGFRLWIDDTLVIDHWIGDWDKEQIGAPVALTAGHKHAIKLELFEDNGGSNVHLRWESASITKEAVPASAFYMPEGFQPGGVIAQDGLTAEIHFEAPLKPESVTGELLSHMSLRIPTGNLQAASAELKDGDAQTVVIKFQNPVYGKDMDTVKVVYDGAGGLETQAGEAVAAFDKPVLNLSAYQIMTPWADDVDPANVLPEYPRPQLARDAWLNLNGEWEFQAARVGEALPAGQTLKEKILVPFAAEAKLSGINRVEDLMWYKREFTVPSEWDGQRVKLNFGAVDYLATVYVNGQNVGSHKGGYTSFSFDITDYLVEGENELIVHVLDKSDMGEDQAVGKQTVKKLGGIWYTSVSGIWQTVWLEPVAAAHIEKLDMATDIQEEVLKLTAPAAGAQAGGYTVEAVVSAGGETIGSATGEPGKEIRVAIPDARLWSPDDPFLYDLKVYLKNGDTVVDEVTSYFGMREIKLGKVDGITRPMLNGEFVFQMGPLDQGFWPDGIYTAPTDEALRFDIEAVKRVGMNTIRKHIKVEPARWYYWADKLGVLVWQDMPSLEDRQYNRGSDISDAAKAQWLKEYKEMVDQLRSVTSIIVWTVFNEGWGQFDQGGAKTREATAYVESLDSTRLVNSTSGWWDAGAGDLIDMHSYPAPNSPAPSDTRAAVLGEYGGLGLHVPGHEWSPLVFSYQLMNSKEQLTSQYINYIDRVKEMKANGLSAAIYTQITDVEYEINGLLSYDRKVEKIDFARIAKAHRELIGGVTKEDLLEELAAAEALADGAVTGGGAGQYAQAVMEAFREAIEAAAAVADNGNATKDQIQGAITSLKSAREQFFVSVNDPIPAGSSVDGFDEEQLDPAWTVYKPNNSKWSLTRKPGFLSLETSGGDIYQELNSLPNIFLQDAPEGDFAITFKVTAPVRRNYQQAGLILWQNEDNFFRLGHVWDTTGSTGKSLETAYEKNRVYRKASNMAPHPGYDTSYLQIRKVGNVASTYYWDGTAWKAAADPMTIDLSDLKIGFYGMSTGDNVHIQADFDYFSVGPVAPEQPQEPSVMLSGPSQTATGESFDVMVGSSDIADERFETMFAQILTVNFDSSKLALSSAASVKEGFGVLEQKVLEPGKVRIVAAGQGSGIDANAEWLKLSFMTLEAEEASSTVIRVSDAEAANGSGEELQLRDAEHAVNIRAQADVSALLEAIASAEAIYNAAVVGTLPGQYPAAAKTAFGAAIAEAKATAADGDVTGAEVTAAINKLNAAVAAFQASVLSGDINNDSRITVGDLGILAAAYGKSSSDPDWARYSKADLNRDGKVDIEDIAMMARWILI</sequence>
<dbReference type="InterPro" id="IPR013783">
    <property type="entry name" value="Ig-like_fold"/>
</dbReference>
<dbReference type="Gene3D" id="2.60.120.200">
    <property type="match status" value="1"/>
</dbReference>
<keyword evidence="3" id="KW-0326">Glycosidase</keyword>
<dbReference type="Gene3D" id="1.20.1270.90">
    <property type="entry name" value="AF1782-like"/>
    <property type="match status" value="2"/>
</dbReference>
<dbReference type="InterPro" id="IPR008979">
    <property type="entry name" value="Galactose-bd-like_sf"/>
</dbReference>
<evidence type="ECO:0000259" key="5">
    <source>
        <dbReference type="PROSITE" id="PS51766"/>
    </source>
</evidence>
<feature type="chain" id="PRO_5038839540" evidence="4">
    <location>
        <begin position="30"/>
        <end position="1428"/>
    </location>
</feature>
<dbReference type="InterPro" id="IPR013320">
    <property type="entry name" value="ConA-like_dom_sf"/>
</dbReference>
<dbReference type="Pfam" id="PF00404">
    <property type="entry name" value="Dockerin_1"/>
    <property type="match status" value="1"/>
</dbReference>
<keyword evidence="4" id="KW-0732">Signal</keyword>
<keyword evidence="8" id="KW-1185">Reference proteome</keyword>
<dbReference type="InterPro" id="IPR008965">
    <property type="entry name" value="CBM2/CBM3_carb-bd_dom_sf"/>
</dbReference>
<dbReference type="InterPro" id="IPR036439">
    <property type="entry name" value="Dockerin_dom_sf"/>
</dbReference>
<dbReference type="InterPro" id="IPR037524">
    <property type="entry name" value="PA14/GLEYA"/>
</dbReference>
<dbReference type="Gene3D" id="3.90.182.10">
    <property type="entry name" value="Toxin - Anthrax Protective Antigen,domain 1"/>
    <property type="match status" value="1"/>
</dbReference>
<dbReference type="PANTHER" id="PTHR42732:SF2">
    <property type="entry name" value="BETA-MANNOSIDASE"/>
    <property type="match status" value="1"/>
</dbReference>
<dbReference type="InterPro" id="IPR006104">
    <property type="entry name" value="Glyco_hydro_2_N"/>
</dbReference>
<dbReference type="CDD" id="cd14254">
    <property type="entry name" value="Dockerin_II"/>
    <property type="match status" value="1"/>
</dbReference>
<dbReference type="SMART" id="SM00758">
    <property type="entry name" value="PA14"/>
    <property type="match status" value="1"/>
</dbReference>
<dbReference type="SUPFAM" id="SSF49785">
    <property type="entry name" value="Galactose-binding domain-like"/>
    <property type="match status" value="1"/>
</dbReference>
<dbReference type="Pfam" id="PF07554">
    <property type="entry name" value="FIVAR"/>
    <property type="match status" value="2"/>
</dbReference>
<evidence type="ECO:0000256" key="4">
    <source>
        <dbReference type="SAM" id="SignalP"/>
    </source>
</evidence>
<dbReference type="InterPro" id="IPR017853">
    <property type="entry name" value="GH"/>
</dbReference>
<dbReference type="Gene3D" id="2.60.120.260">
    <property type="entry name" value="Galactose-binding domain-like"/>
    <property type="match status" value="1"/>
</dbReference>
<dbReference type="InterPro" id="IPR006103">
    <property type="entry name" value="Glyco_hydro_2_cat"/>
</dbReference>
<dbReference type="InterPro" id="IPR011658">
    <property type="entry name" value="PA14_dom"/>
</dbReference>
<evidence type="ECO:0000256" key="2">
    <source>
        <dbReference type="ARBA" id="ARBA00022801"/>
    </source>
</evidence>
<feature type="domain" description="PA14" evidence="6">
    <location>
        <begin position="44"/>
        <end position="188"/>
    </location>
</feature>
<dbReference type="SUPFAM" id="SSF49899">
    <property type="entry name" value="Concanavalin A-like lectins/glucanases"/>
    <property type="match status" value="1"/>
</dbReference>
<evidence type="ECO:0000313" key="8">
    <source>
        <dbReference type="Proteomes" id="UP000266482"/>
    </source>
</evidence>
<dbReference type="PROSITE" id="PS00018">
    <property type="entry name" value="EF_HAND_1"/>
    <property type="match status" value="1"/>
</dbReference>
<name>A0A3A1USL8_9BACL</name>